<dbReference type="KEGG" id="ssua:FPZ54_19440"/>
<dbReference type="PANTHER" id="PTHR21666">
    <property type="entry name" value="PEPTIDASE-RELATED"/>
    <property type="match status" value="1"/>
</dbReference>
<evidence type="ECO:0000259" key="1">
    <source>
        <dbReference type="Pfam" id="PF01551"/>
    </source>
</evidence>
<accession>A0A518RKJ2</accession>
<dbReference type="EMBL" id="CP042239">
    <property type="protein sequence ID" value="QDX27971.1"/>
    <property type="molecule type" value="Genomic_DNA"/>
</dbReference>
<proteinExistence type="predicted"/>
<keyword evidence="3" id="KW-1185">Reference proteome</keyword>
<dbReference type="PANTHER" id="PTHR21666:SF270">
    <property type="entry name" value="MUREIN HYDROLASE ACTIVATOR ENVC"/>
    <property type="match status" value="1"/>
</dbReference>
<name>A0A518RKJ2_9SPHN</name>
<dbReference type="OrthoDB" id="9800107at2"/>
<evidence type="ECO:0000313" key="3">
    <source>
        <dbReference type="Proteomes" id="UP000318055"/>
    </source>
</evidence>
<protein>
    <submittedName>
        <fullName evidence="2">M23 family metallopeptidase</fullName>
    </submittedName>
</protein>
<dbReference type="RefSeq" id="WP_145849443.1">
    <property type="nucleotide sequence ID" value="NZ_CP042239.1"/>
</dbReference>
<dbReference type="Pfam" id="PF01551">
    <property type="entry name" value="Peptidase_M23"/>
    <property type="match status" value="1"/>
</dbReference>
<dbReference type="Proteomes" id="UP000318055">
    <property type="component" value="Chromosome"/>
</dbReference>
<dbReference type="Gene3D" id="2.70.70.10">
    <property type="entry name" value="Glucose Permease (Domain IIA)"/>
    <property type="match status" value="1"/>
</dbReference>
<reference evidence="2 3" key="1">
    <citation type="submission" date="2019-07" db="EMBL/GenBank/DDBJ databases">
        <title>Sphingomonas alkalisoli sp. nov., isolated from rhizosphere soil of Suaedae salsa.</title>
        <authorList>
            <person name="Zhang H."/>
            <person name="Xu L."/>
            <person name="Zhang J.-X."/>
            <person name="Sun J.-Q."/>
        </authorList>
    </citation>
    <scope>NUCLEOTIDE SEQUENCE [LARGE SCALE GENOMIC DNA]</scope>
    <source>
        <strain evidence="2 3">XS-10</strain>
    </source>
</reference>
<dbReference type="InterPro" id="IPR016047">
    <property type="entry name" value="M23ase_b-sheet_dom"/>
</dbReference>
<dbReference type="GO" id="GO:0004222">
    <property type="term" value="F:metalloendopeptidase activity"/>
    <property type="evidence" value="ECO:0007669"/>
    <property type="project" value="TreeGrafter"/>
</dbReference>
<evidence type="ECO:0000313" key="2">
    <source>
        <dbReference type="EMBL" id="QDX27971.1"/>
    </source>
</evidence>
<feature type="domain" description="M23ase beta-sheet core" evidence="1">
    <location>
        <begin position="83"/>
        <end position="191"/>
    </location>
</feature>
<sequence>MNTLRIALWTLAGCAVAALAFLLATIRVVEPNTAAAQPTLKPPPVATPVATASAARLIVPVAGVDRGALRRNWGEPRGGGMRTHQGLDIIAPANAPVIAAADGRVEKLFYSHGGGGITLYQRSVDGAWIYYYAHLAGYAPGIAEGRDLRAGDSLGYVGDTGNAGPGNYHLHFGVARMSSGERWHQGTPVDPYPLLAGSRAAR</sequence>
<organism evidence="2 3">
    <name type="scientific">Sphingomonas suaedae</name>
    <dbReference type="NCBI Taxonomy" id="2599297"/>
    <lineage>
        <taxon>Bacteria</taxon>
        <taxon>Pseudomonadati</taxon>
        <taxon>Pseudomonadota</taxon>
        <taxon>Alphaproteobacteria</taxon>
        <taxon>Sphingomonadales</taxon>
        <taxon>Sphingomonadaceae</taxon>
        <taxon>Sphingomonas</taxon>
    </lineage>
</organism>
<dbReference type="AlphaFoldDB" id="A0A518RKJ2"/>
<dbReference type="CDD" id="cd12797">
    <property type="entry name" value="M23_peptidase"/>
    <property type="match status" value="1"/>
</dbReference>
<dbReference type="InterPro" id="IPR011055">
    <property type="entry name" value="Dup_hybrid_motif"/>
</dbReference>
<gene>
    <name evidence="2" type="ORF">FPZ54_19440</name>
</gene>
<dbReference type="InterPro" id="IPR050570">
    <property type="entry name" value="Cell_wall_metabolism_enzyme"/>
</dbReference>
<dbReference type="SUPFAM" id="SSF51261">
    <property type="entry name" value="Duplicated hybrid motif"/>
    <property type="match status" value="1"/>
</dbReference>